<sequence length="113" mass="12627">MEFNKSTLAMSSHVTTPTPLHPKTFISPSQGGTPNHYKRGRTTKGSQYPISRWCYRALTPTSVILDVASHWNRQRVLIISDFDVKMITSLASNLAPPSQVPNCYAHWVFQPGA</sequence>
<dbReference type="EMBL" id="JAQIZT010000001">
    <property type="protein sequence ID" value="KAJ7014640.1"/>
    <property type="molecule type" value="Genomic_DNA"/>
</dbReference>
<protein>
    <submittedName>
        <fullName evidence="2">Uncharacterized protein</fullName>
    </submittedName>
</protein>
<evidence type="ECO:0000313" key="3">
    <source>
        <dbReference type="Proteomes" id="UP001164929"/>
    </source>
</evidence>
<proteinExistence type="predicted"/>
<feature type="compositionally biased region" description="Polar residues" evidence="1">
    <location>
        <begin position="1"/>
        <end position="18"/>
    </location>
</feature>
<organism evidence="2 3">
    <name type="scientific">Populus alba x Populus x berolinensis</name>
    <dbReference type="NCBI Taxonomy" id="444605"/>
    <lineage>
        <taxon>Eukaryota</taxon>
        <taxon>Viridiplantae</taxon>
        <taxon>Streptophyta</taxon>
        <taxon>Embryophyta</taxon>
        <taxon>Tracheophyta</taxon>
        <taxon>Spermatophyta</taxon>
        <taxon>Magnoliopsida</taxon>
        <taxon>eudicotyledons</taxon>
        <taxon>Gunneridae</taxon>
        <taxon>Pentapetalae</taxon>
        <taxon>rosids</taxon>
        <taxon>fabids</taxon>
        <taxon>Malpighiales</taxon>
        <taxon>Salicaceae</taxon>
        <taxon>Saliceae</taxon>
        <taxon>Populus</taxon>
    </lineage>
</organism>
<gene>
    <name evidence="2" type="ORF">NC653_004067</name>
</gene>
<comment type="caution">
    <text evidence="2">The sequence shown here is derived from an EMBL/GenBank/DDBJ whole genome shotgun (WGS) entry which is preliminary data.</text>
</comment>
<evidence type="ECO:0000256" key="1">
    <source>
        <dbReference type="SAM" id="MobiDB-lite"/>
    </source>
</evidence>
<accession>A0AAD6RT26</accession>
<dbReference type="Proteomes" id="UP001164929">
    <property type="component" value="Chromosome 1"/>
</dbReference>
<reference evidence="2 3" key="1">
    <citation type="journal article" date="2023" name="Mol. Ecol. Resour.">
        <title>Chromosome-level genome assembly of a triploid poplar Populus alba 'Berolinensis'.</title>
        <authorList>
            <person name="Chen S."/>
            <person name="Yu Y."/>
            <person name="Wang X."/>
            <person name="Wang S."/>
            <person name="Zhang T."/>
            <person name="Zhou Y."/>
            <person name="He R."/>
            <person name="Meng N."/>
            <person name="Wang Y."/>
            <person name="Liu W."/>
            <person name="Liu Z."/>
            <person name="Liu J."/>
            <person name="Guo Q."/>
            <person name="Huang H."/>
            <person name="Sederoff R.R."/>
            <person name="Wang G."/>
            <person name="Qu G."/>
            <person name="Chen S."/>
        </authorList>
    </citation>
    <scope>NUCLEOTIDE SEQUENCE [LARGE SCALE GENOMIC DNA]</scope>
    <source>
        <strain evidence="2">SC-2020</strain>
    </source>
</reference>
<feature type="region of interest" description="Disordered" evidence="1">
    <location>
        <begin position="1"/>
        <end position="44"/>
    </location>
</feature>
<dbReference type="AlphaFoldDB" id="A0AAD6RT26"/>
<keyword evidence="3" id="KW-1185">Reference proteome</keyword>
<name>A0AAD6RT26_9ROSI</name>
<evidence type="ECO:0000313" key="2">
    <source>
        <dbReference type="EMBL" id="KAJ7014640.1"/>
    </source>
</evidence>